<keyword evidence="3" id="KW-1185">Reference proteome</keyword>
<dbReference type="Pfam" id="PF03537">
    <property type="entry name" value="Glyco_hydro_114"/>
    <property type="match status" value="1"/>
</dbReference>
<feature type="domain" description="Glycoside-hydrolase family GH114 TIM-barrel" evidence="1">
    <location>
        <begin position="3"/>
        <end position="213"/>
    </location>
</feature>
<dbReference type="EMBL" id="REFW01000004">
    <property type="protein sequence ID" value="RMB58221.1"/>
    <property type="molecule type" value="Genomic_DNA"/>
</dbReference>
<dbReference type="InterPro" id="IPR004352">
    <property type="entry name" value="GH114_TIM-barrel"/>
</dbReference>
<dbReference type="InterPro" id="IPR013785">
    <property type="entry name" value="Aldolase_TIM"/>
</dbReference>
<sequence>MAWHIQYQGEMGTPEVAVLNLDGVGTPASQVEALHAAGGHALCYVNAGGSEDFRDDFTSFPDEVQGNPLDDWPGERWLDVRRLDVLLPIMGLRMDQCRDKGFDAVDPDNLNGFANDTGFPLTAADALAYQRALIALAHDRGLAIGLKNTMELIPQLADEIDFAVNEQCQQYDECDTYAPLVALGKPVFTIEYQGTCDGQPAGLSTVLADLALDGPTTSCR</sequence>
<organism evidence="2 3">
    <name type="scientific">Tessaracoccus antarcticus</name>
    <dbReference type="NCBI Taxonomy" id="2479848"/>
    <lineage>
        <taxon>Bacteria</taxon>
        <taxon>Bacillati</taxon>
        <taxon>Actinomycetota</taxon>
        <taxon>Actinomycetes</taxon>
        <taxon>Propionibacteriales</taxon>
        <taxon>Propionibacteriaceae</taxon>
        <taxon>Tessaracoccus</taxon>
    </lineage>
</organism>
<dbReference type="AlphaFoldDB" id="A0A3M0FZR5"/>
<gene>
    <name evidence="2" type="ORF">EAX62_13515</name>
</gene>
<dbReference type="Gene3D" id="3.20.20.70">
    <property type="entry name" value="Aldolase class I"/>
    <property type="match status" value="1"/>
</dbReference>
<evidence type="ECO:0000313" key="2">
    <source>
        <dbReference type="EMBL" id="RMB58221.1"/>
    </source>
</evidence>
<proteinExistence type="predicted"/>
<dbReference type="Proteomes" id="UP000275256">
    <property type="component" value="Unassembled WGS sequence"/>
</dbReference>
<dbReference type="PANTHER" id="PTHR35273:SF2">
    <property type="entry name" value="ALPHA-GALACTOSIDASE"/>
    <property type="match status" value="1"/>
</dbReference>
<dbReference type="SUPFAM" id="SSF51445">
    <property type="entry name" value="(Trans)glycosidases"/>
    <property type="match status" value="1"/>
</dbReference>
<protein>
    <submittedName>
        <fullName evidence="2">Endo alpha-1,4 polygalactosaminidase</fullName>
    </submittedName>
</protein>
<reference evidence="2 3" key="1">
    <citation type="submission" date="2018-10" db="EMBL/GenBank/DDBJ databases">
        <title>Tessaracoccus antarcticuss sp. nov., isolated from sediment.</title>
        <authorList>
            <person name="Zhou L.Y."/>
            <person name="Du Z.J."/>
        </authorList>
    </citation>
    <scope>NUCLEOTIDE SEQUENCE [LARGE SCALE GENOMIC DNA]</scope>
    <source>
        <strain evidence="2 3">JDX10</strain>
    </source>
</reference>
<dbReference type="InterPro" id="IPR017853">
    <property type="entry name" value="GH"/>
</dbReference>
<dbReference type="PANTHER" id="PTHR35273">
    <property type="entry name" value="ALPHA-1,4 POLYGALACTOSAMINIDASE, PUTATIVE (AFU_ORTHOLOGUE AFUA_3G07890)-RELATED"/>
    <property type="match status" value="1"/>
</dbReference>
<dbReference type="OrthoDB" id="319933at2"/>
<evidence type="ECO:0000313" key="3">
    <source>
        <dbReference type="Proteomes" id="UP000275256"/>
    </source>
</evidence>
<accession>A0A3M0FZR5</accession>
<name>A0A3M0FZR5_9ACTN</name>
<comment type="caution">
    <text evidence="2">The sequence shown here is derived from an EMBL/GenBank/DDBJ whole genome shotgun (WGS) entry which is preliminary data.</text>
</comment>
<evidence type="ECO:0000259" key="1">
    <source>
        <dbReference type="Pfam" id="PF03537"/>
    </source>
</evidence>